<evidence type="ECO:0000256" key="1">
    <source>
        <dbReference type="SAM" id="MobiDB-lite"/>
    </source>
</evidence>
<keyword evidence="2" id="KW-1133">Transmembrane helix</keyword>
<organism evidence="3 4">
    <name type="scientific">Tolypocladium paradoxum</name>
    <dbReference type="NCBI Taxonomy" id="94208"/>
    <lineage>
        <taxon>Eukaryota</taxon>
        <taxon>Fungi</taxon>
        <taxon>Dikarya</taxon>
        <taxon>Ascomycota</taxon>
        <taxon>Pezizomycotina</taxon>
        <taxon>Sordariomycetes</taxon>
        <taxon>Hypocreomycetidae</taxon>
        <taxon>Hypocreales</taxon>
        <taxon>Ophiocordycipitaceae</taxon>
        <taxon>Tolypocladium</taxon>
    </lineage>
</organism>
<keyword evidence="2" id="KW-0472">Membrane</keyword>
<feature type="region of interest" description="Disordered" evidence="1">
    <location>
        <begin position="1"/>
        <end position="30"/>
    </location>
</feature>
<sequence>MKSAWTSSSLSSRARTSTSSSPLAPRSSPPSHLVVLAVPPPLLVLPLAAPLPKPRPKRRRRRRKSPTRIWVSVCSTKQPLTRNLHGYDAPRFFPEKLRAGCASVLACLWRGRIGCSWKGCRTLIRSAF</sequence>
<accession>A0A2S4KWI1</accession>
<keyword evidence="2" id="KW-0812">Transmembrane</keyword>
<dbReference type="EMBL" id="PKSG01000515">
    <property type="protein sequence ID" value="POR34555.1"/>
    <property type="molecule type" value="Genomic_DNA"/>
</dbReference>
<protein>
    <submittedName>
        <fullName evidence="3">Uncharacterized protein</fullName>
    </submittedName>
</protein>
<name>A0A2S4KWI1_9HYPO</name>
<dbReference type="Proteomes" id="UP000237481">
    <property type="component" value="Unassembled WGS sequence"/>
</dbReference>
<feature type="region of interest" description="Disordered" evidence="1">
    <location>
        <begin position="48"/>
        <end position="67"/>
    </location>
</feature>
<evidence type="ECO:0000256" key="2">
    <source>
        <dbReference type="SAM" id="Phobius"/>
    </source>
</evidence>
<feature type="compositionally biased region" description="Basic residues" evidence="1">
    <location>
        <begin position="54"/>
        <end position="66"/>
    </location>
</feature>
<proteinExistence type="predicted"/>
<feature type="transmembrane region" description="Helical" evidence="2">
    <location>
        <begin position="32"/>
        <end position="52"/>
    </location>
</feature>
<comment type="caution">
    <text evidence="3">The sequence shown here is derived from an EMBL/GenBank/DDBJ whole genome shotgun (WGS) entry which is preliminary data.</text>
</comment>
<dbReference type="AlphaFoldDB" id="A0A2S4KWI1"/>
<evidence type="ECO:0000313" key="4">
    <source>
        <dbReference type="Proteomes" id="UP000237481"/>
    </source>
</evidence>
<evidence type="ECO:0000313" key="3">
    <source>
        <dbReference type="EMBL" id="POR34555.1"/>
    </source>
</evidence>
<gene>
    <name evidence="3" type="ORF">TPAR_05256</name>
</gene>
<keyword evidence="4" id="KW-1185">Reference proteome</keyword>
<reference evidence="3 4" key="1">
    <citation type="submission" date="2018-01" db="EMBL/GenBank/DDBJ databases">
        <title>Harnessing the power of phylogenomics to disentangle the directionality and signatures of interkingdom host jumping in the parasitic fungal genus Tolypocladium.</title>
        <authorList>
            <person name="Quandt C.A."/>
            <person name="Patterson W."/>
            <person name="Spatafora J.W."/>
        </authorList>
    </citation>
    <scope>NUCLEOTIDE SEQUENCE [LARGE SCALE GENOMIC DNA]</scope>
    <source>
        <strain evidence="3 4">NRBC 100945</strain>
    </source>
</reference>